<evidence type="ECO:0000256" key="6">
    <source>
        <dbReference type="ARBA" id="ARBA00029653"/>
    </source>
</evidence>
<evidence type="ECO:0000313" key="8">
    <source>
        <dbReference type="EMBL" id="PEX46906.1"/>
    </source>
</evidence>
<dbReference type="GO" id="GO:0030435">
    <property type="term" value="P:sporulation resulting in formation of a cellular spore"/>
    <property type="evidence" value="ECO:0007669"/>
    <property type="project" value="UniProtKB-KW"/>
</dbReference>
<comment type="caution">
    <text evidence="8">The sequence shown here is derived from an EMBL/GenBank/DDBJ whole genome shotgun (WGS) entry which is preliminary data.</text>
</comment>
<reference evidence="8 9" key="1">
    <citation type="submission" date="2017-09" db="EMBL/GenBank/DDBJ databases">
        <title>Large-scale bioinformatics analysis of Bacillus genomes uncovers conserved roles of natural products in bacterial physiology.</title>
        <authorList>
            <consortium name="Agbiome Team Llc"/>
            <person name="Bleich R.M."/>
            <person name="Kirk G.J."/>
            <person name="Santa Maria K.C."/>
            <person name="Allen S.E."/>
            <person name="Farag S."/>
            <person name="Shank E.A."/>
            <person name="Bowers A."/>
        </authorList>
    </citation>
    <scope>NUCLEOTIDE SEQUENCE [LARGE SCALE GENOMIC DNA]</scope>
    <source>
        <strain evidence="8 9">AFS007900</strain>
    </source>
</reference>
<dbReference type="SUPFAM" id="SSF56849">
    <property type="entry name" value="delta-Endotoxin (insectocide), N-terminal domain"/>
    <property type="match status" value="1"/>
</dbReference>
<keyword evidence="5" id="KW-0843">Virulence</keyword>
<dbReference type="Pfam" id="PF01473">
    <property type="entry name" value="Choline_bind_1"/>
    <property type="match status" value="2"/>
</dbReference>
<dbReference type="SUPFAM" id="SSF69360">
    <property type="entry name" value="Cell wall binding repeat"/>
    <property type="match status" value="1"/>
</dbReference>
<organism evidence="8 9">
    <name type="scientific">Bacillus thuringiensis</name>
    <dbReference type="NCBI Taxonomy" id="1428"/>
    <lineage>
        <taxon>Bacteria</taxon>
        <taxon>Bacillati</taxon>
        <taxon>Bacillota</taxon>
        <taxon>Bacilli</taxon>
        <taxon>Bacillales</taxon>
        <taxon>Bacillaceae</taxon>
        <taxon>Bacillus</taxon>
        <taxon>Bacillus cereus group</taxon>
    </lineage>
</organism>
<dbReference type="Gene3D" id="1.20.190.10">
    <property type="entry name" value="Pesticidal crystal protein, N-terminal domain"/>
    <property type="match status" value="1"/>
</dbReference>
<proteinExistence type="inferred from homology"/>
<dbReference type="AlphaFoldDB" id="A0ABD6SHX6"/>
<accession>A0ABD6SHX6</accession>
<sequence length="362" mass="41729">MNTDTNKNAIYYAGNDIYATRGNWANHIQHSFESLIDRASGNHEVASLPLYTKLAVAHITFLKYMHEHAKGPKLKYDEQSLQHFFDKGNLEVITKKYADHIKKVYNQGLQTFYNNIDKLNELRTKKENLLSTAGDGIGKENELNILNAKIAKLEAKNIFKNMQNFSSSTWDDPTFQALIQGEWKLENNAWTFTNKKGEKKTGWLELGIGWYYLNPEKNDLKNSAGDTFKPGTGEMETGFVQDGDTKYYFSPGDGMKNYDGTTFNKGEMMTGFVQLINKNGKDYYYFNPINDATNDYQKKKTFKKGEMWTGWLRDSGNWYYMNKGEKTDQDKGIMLHDENIALDNGKSINKWYKFGEKGVMKE</sequence>
<dbReference type="EMBL" id="NTXF01000032">
    <property type="protein sequence ID" value="PEX46906.1"/>
    <property type="molecule type" value="Genomic_DNA"/>
</dbReference>
<evidence type="ECO:0000256" key="5">
    <source>
        <dbReference type="ARBA" id="ARBA00023026"/>
    </source>
</evidence>
<feature type="domain" description="Pesticidal crystal protein" evidence="7">
    <location>
        <begin position="30"/>
        <end position="113"/>
    </location>
</feature>
<keyword evidence="4" id="KW-0749">Sporulation</keyword>
<dbReference type="Proteomes" id="UP000220502">
    <property type="component" value="Unassembled WGS sequence"/>
</dbReference>
<keyword evidence="2" id="KW-0800">Toxin</keyword>
<keyword evidence="3" id="KW-0677">Repeat</keyword>
<evidence type="ECO:0000256" key="2">
    <source>
        <dbReference type="ARBA" id="ARBA00022656"/>
    </source>
</evidence>
<dbReference type="GO" id="GO:0090729">
    <property type="term" value="F:toxin activity"/>
    <property type="evidence" value="ECO:0007669"/>
    <property type="project" value="UniProtKB-KW"/>
</dbReference>
<dbReference type="InterPro" id="IPR036716">
    <property type="entry name" value="Pest_crys_N_sf"/>
</dbReference>
<evidence type="ECO:0000313" key="9">
    <source>
        <dbReference type="Proteomes" id="UP000220502"/>
    </source>
</evidence>
<dbReference type="InterPro" id="IPR018337">
    <property type="entry name" value="Cell_wall/Cho-bd_repeat"/>
</dbReference>
<dbReference type="Gene3D" id="2.10.270.10">
    <property type="entry name" value="Cholin Binding"/>
    <property type="match status" value="2"/>
</dbReference>
<protein>
    <recommendedName>
        <fullName evidence="6">Crystaline entomocidal protoxin</fullName>
    </recommendedName>
</protein>
<evidence type="ECO:0000256" key="3">
    <source>
        <dbReference type="ARBA" id="ARBA00022737"/>
    </source>
</evidence>
<evidence type="ECO:0000256" key="4">
    <source>
        <dbReference type="ARBA" id="ARBA00022969"/>
    </source>
</evidence>
<evidence type="ECO:0000256" key="1">
    <source>
        <dbReference type="ARBA" id="ARBA00007819"/>
    </source>
</evidence>
<dbReference type="InterPro" id="IPR005639">
    <property type="entry name" value="Pest_crys_dom_I"/>
</dbReference>
<name>A0ABD6SHX6_BACTU</name>
<dbReference type="Pfam" id="PF03945">
    <property type="entry name" value="Endotoxin_N"/>
    <property type="match status" value="1"/>
</dbReference>
<evidence type="ECO:0000259" key="7">
    <source>
        <dbReference type="Pfam" id="PF03945"/>
    </source>
</evidence>
<gene>
    <name evidence="8" type="ORF">CN461_20485</name>
</gene>
<dbReference type="RefSeq" id="WP_097891343.1">
    <property type="nucleotide sequence ID" value="NZ_NTRM01000018.1"/>
</dbReference>
<comment type="similarity">
    <text evidence="1">Belongs to the delta endotoxin family.</text>
</comment>